<dbReference type="InterPro" id="IPR006812">
    <property type="entry name" value="GRDA"/>
</dbReference>
<dbReference type="Pfam" id="PF04723">
    <property type="entry name" value="GRDA"/>
    <property type="match status" value="1"/>
</dbReference>
<evidence type="ECO:0000256" key="3">
    <source>
        <dbReference type="ARBA" id="ARBA00023002"/>
    </source>
</evidence>
<reference evidence="9 10" key="1">
    <citation type="submission" date="2016-11" db="EMBL/GenBank/DDBJ databases">
        <authorList>
            <person name="Jaros S."/>
            <person name="Januszkiewicz K."/>
            <person name="Wedrychowicz H."/>
        </authorList>
    </citation>
    <scope>NUCLEOTIDE SEQUENCE [LARGE SCALE GENOMIC DNA]</scope>
    <source>
        <strain evidence="9 10">DSM 15480</strain>
    </source>
</reference>
<comment type="function">
    <text evidence="4">In the first step of glycine, betaine and sarcosine reductases, the substrate is bound to component PB via a Schiff base intermediate. Then the PB-activated substrate is nucleophilically attacked by the selenol anion of component PA to transform it to a carboxymethylated selenoether and the respective amine. By action of component PC, acetyl phosphate is formed, leaving component PA in its oxidized state. Finally component PA becomes reduced by the thioredoxin system to start a new catalytic cycle of reductive deamination.</text>
</comment>
<comment type="catalytic activity">
    <reaction evidence="6">
        <text>acetyl phosphate + [thioredoxin]-disulfide + NH4(+) + H2O = [thioredoxin]-dithiol + glycine + phosphate + H(+)</text>
        <dbReference type="Rhea" id="RHEA:12232"/>
        <dbReference type="Rhea" id="RHEA-COMP:10698"/>
        <dbReference type="Rhea" id="RHEA-COMP:10700"/>
        <dbReference type="ChEBI" id="CHEBI:15377"/>
        <dbReference type="ChEBI" id="CHEBI:15378"/>
        <dbReference type="ChEBI" id="CHEBI:22191"/>
        <dbReference type="ChEBI" id="CHEBI:28938"/>
        <dbReference type="ChEBI" id="CHEBI:29950"/>
        <dbReference type="ChEBI" id="CHEBI:43474"/>
        <dbReference type="ChEBI" id="CHEBI:50058"/>
        <dbReference type="ChEBI" id="CHEBI:57305"/>
        <dbReference type="EC" id="1.21.4.2"/>
    </reaction>
</comment>
<dbReference type="GO" id="GO:0030700">
    <property type="term" value="C:glycine reductase complex"/>
    <property type="evidence" value="ECO:0007669"/>
    <property type="project" value="InterPro"/>
</dbReference>
<comment type="catalytic activity">
    <reaction evidence="7">
        <text>acetyl phosphate + trimethylamine + [thioredoxin]-disulfide + H2O = glycine betaine + [thioredoxin]-dithiol + phosphate + H(+)</text>
        <dbReference type="Rhea" id="RHEA:11848"/>
        <dbReference type="Rhea" id="RHEA-COMP:10698"/>
        <dbReference type="Rhea" id="RHEA-COMP:10700"/>
        <dbReference type="ChEBI" id="CHEBI:15377"/>
        <dbReference type="ChEBI" id="CHEBI:15378"/>
        <dbReference type="ChEBI" id="CHEBI:17750"/>
        <dbReference type="ChEBI" id="CHEBI:22191"/>
        <dbReference type="ChEBI" id="CHEBI:29950"/>
        <dbReference type="ChEBI" id="CHEBI:43474"/>
        <dbReference type="ChEBI" id="CHEBI:50058"/>
        <dbReference type="ChEBI" id="CHEBI:58389"/>
        <dbReference type="EC" id="1.21.4.4"/>
    </reaction>
</comment>
<gene>
    <name evidence="9" type="ORF">SAMN02745243_00599</name>
</gene>
<keyword evidence="3" id="KW-0560">Oxidoreductase</keyword>
<comment type="catalytic activity">
    <reaction evidence="8">
        <text>acetyl phosphate + methylamine + [thioredoxin]-disulfide + H2O = sarcosine + [thioredoxin]-dithiol + phosphate + H(+)</text>
        <dbReference type="Rhea" id="RHEA:12825"/>
        <dbReference type="Rhea" id="RHEA-COMP:10698"/>
        <dbReference type="Rhea" id="RHEA-COMP:10700"/>
        <dbReference type="ChEBI" id="CHEBI:15377"/>
        <dbReference type="ChEBI" id="CHEBI:15378"/>
        <dbReference type="ChEBI" id="CHEBI:22191"/>
        <dbReference type="ChEBI" id="CHEBI:29950"/>
        <dbReference type="ChEBI" id="CHEBI:43474"/>
        <dbReference type="ChEBI" id="CHEBI:50058"/>
        <dbReference type="ChEBI" id="CHEBI:57433"/>
        <dbReference type="ChEBI" id="CHEBI:59338"/>
        <dbReference type="EC" id="1.21.4.3"/>
    </reaction>
</comment>
<keyword evidence="10" id="KW-1185">Reference proteome</keyword>
<evidence type="ECO:0000256" key="8">
    <source>
        <dbReference type="ARBA" id="ARBA00048720"/>
    </source>
</evidence>
<evidence type="ECO:0000256" key="7">
    <source>
        <dbReference type="ARBA" id="ARBA00048189"/>
    </source>
</evidence>
<accession>A0A1M6JDG5</accession>
<evidence type="ECO:0000256" key="5">
    <source>
        <dbReference type="ARBA" id="ARBA00025846"/>
    </source>
</evidence>
<evidence type="ECO:0000256" key="2">
    <source>
        <dbReference type="ARBA" id="ARBA00022933"/>
    </source>
</evidence>
<dbReference type="AlphaFoldDB" id="A0A1M6JDG5"/>
<dbReference type="EMBL" id="FQZY01000009">
    <property type="protein sequence ID" value="SHJ44713.1"/>
    <property type="molecule type" value="Genomic_DNA"/>
</dbReference>
<evidence type="ECO:0000256" key="4">
    <source>
        <dbReference type="ARBA" id="ARBA00025583"/>
    </source>
</evidence>
<organism evidence="9 10">
    <name type="scientific">Hespellia stercorisuis DSM 15480</name>
    <dbReference type="NCBI Taxonomy" id="1121950"/>
    <lineage>
        <taxon>Bacteria</taxon>
        <taxon>Bacillati</taxon>
        <taxon>Bacillota</taxon>
        <taxon>Clostridia</taxon>
        <taxon>Lachnospirales</taxon>
        <taxon>Lachnospiraceae</taxon>
        <taxon>Hespellia</taxon>
    </lineage>
</organism>
<protein>
    <submittedName>
        <fullName evidence="9">Glycine reductase complex selenoprotein A</fullName>
    </submittedName>
</protein>
<proteinExistence type="inferred from homology"/>
<evidence type="ECO:0000256" key="6">
    <source>
        <dbReference type="ARBA" id="ARBA00047603"/>
    </source>
</evidence>
<comment type="similarity">
    <text evidence="1">Belongs to the GrdA family.</text>
</comment>
<dbReference type="GO" id="GO:0033794">
    <property type="term" value="F:sarcosine reductase activity"/>
    <property type="evidence" value="ECO:0007669"/>
    <property type="project" value="UniProtKB-EC"/>
</dbReference>
<evidence type="ECO:0000256" key="1">
    <source>
        <dbReference type="ARBA" id="ARBA00010866"/>
    </source>
</evidence>
<dbReference type="GO" id="GO:0030699">
    <property type="term" value="F:glycine reductase activity"/>
    <property type="evidence" value="ECO:0007669"/>
    <property type="project" value="UniProtKB-EC"/>
</dbReference>
<dbReference type="STRING" id="1121950.SAMN02745243_00599"/>
<evidence type="ECO:0000313" key="9">
    <source>
        <dbReference type="EMBL" id="SHJ44713.1"/>
    </source>
</evidence>
<dbReference type="NCBIfam" id="NF040748">
    <property type="entry name" value="reduct_selen_A"/>
    <property type="match status" value="1"/>
</dbReference>
<sequence>MDLENQKRVKEFADQYGPENIVVLLGAAEGEASGLAAETVTAGDPTFAGPLTGVQLGLTTYHVCEPEMKAEFDEAVYEEQISMMEMVLDVDDIVDEMKSIRDEYCKYL</sequence>
<dbReference type="Proteomes" id="UP000184301">
    <property type="component" value="Unassembled WGS sequence"/>
</dbReference>
<dbReference type="GO" id="GO:0033795">
    <property type="term" value="F:betaine reductase activity"/>
    <property type="evidence" value="ECO:0007669"/>
    <property type="project" value="UniProtKB-EC"/>
</dbReference>
<comment type="subunit">
    <text evidence="5">Monomer. Component of the glycine, sarcosine and betaine reductase complexes, together with components B and C.</text>
</comment>
<dbReference type="PIRSF" id="PIRSF000181">
    <property type="entry name" value="Grc_selenoprot_A"/>
    <property type="match status" value="1"/>
</dbReference>
<keyword evidence="2" id="KW-0712">Selenocysteine</keyword>
<evidence type="ECO:0000313" key="10">
    <source>
        <dbReference type="Proteomes" id="UP000184301"/>
    </source>
</evidence>
<name>A0A1M6JDG5_9FIRM</name>